<protein>
    <submittedName>
        <fullName evidence="2">Uncharacterized protein</fullName>
    </submittedName>
</protein>
<dbReference type="EMBL" id="ML211088">
    <property type="protein sequence ID" value="TFK89086.1"/>
    <property type="molecule type" value="Genomic_DNA"/>
</dbReference>
<name>A0A5C3PHP5_9APHY</name>
<feature type="compositionally biased region" description="Pro residues" evidence="1">
    <location>
        <begin position="175"/>
        <end position="191"/>
    </location>
</feature>
<dbReference type="InParanoid" id="A0A5C3PHP5"/>
<accession>A0A5C3PHP5</accession>
<proteinExistence type="predicted"/>
<feature type="compositionally biased region" description="Polar residues" evidence="1">
    <location>
        <begin position="110"/>
        <end position="145"/>
    </location>
</feature>
<feature type="region of interest" description="Disordered" evidence="1">
    <location>
        <begin position="11"/>
        <end position="218"/>
    </location>
</feature>
<dbReference type="Proteomes" id="UP000308197">
    <property type="component" value="Unassembled WGS sequence"/>
</dbReference>
<feature type="region of interest" description="Disordered" evidence="1">
    <location>
        <begin position="257"/>
        <end position="282"/>
    </location>
</feature>
<reference evidence="2 3" key="1">
    <citation type="journal article" date="2019" name="Nat. Ecol. Evol.">
        <title>Megaphylogeny resolves global patterns of mushroom evolution.</title>
        <authorList>
            <person name="Varga T."/>
            <person name="Krizsan K."/>
            <person name="Foldi C."/>
            <person name="Dima B."/>
            <person name="Sanchez-Garcia M."/>
            <person name="Sanchez-Ramirez S."/>
            <person name="Szollosi G.J."/>
            <person name="Szarkandi J.G."/>
            <person name="Papp V."/>
            <person name="Albert L."/>
            <person name="Andreopoulos W."/>
            <person name="Angelini C."/>
            <person name="Antonin V."/>
            <person name="Barry K.W."/>
            <person name="Bougher N.L."/>
            <person name="Buchanan P."/>
            <person name="Buyck B."/>
            <person name="Bense V."/>
            <person name="Catcheside P."/>
            <person name="Chovatia M."/>
            <person name="Cooper J."/>
            <person name="Damon W."/>
            <person name="Desjardin D."/>
            <person name="Finy P."/>
            <person name="Geml J."/>
            <person name="Haridas S."/>
            <person name="Hughes K."/>
            <person name="Justo A."/>
            <person name="Karasinski D."/>
            <person name="Kautmanova I."/>
            <person name="Kiss B."/>
            <person name="Kocsube S."/>
            <person name="Kotiranta H."/>
            <person name="LaButti K.M."/>
            <person name="Lechner B.E."/>
            <person name="Liimatainen K."/>
            <person name="Lipzen A."/>
            <person name="Lukacs Z."/>
            <person name="Mihaltcheva S."/>
            <person name="Morgado L.N."/>
            <person name="Niskanen T."/>
            <person name="Noordeloos M.E."/>
            <person name="Ohm R.A."/>
            <person name="Ortiz-Santana B."/>
            <person name="Ovrebo C."/>
            <person name="Racz N."/>
            <person name="Riley R."/>
            <person name="Savchenko A."/>
            <person name="Shiryaev A."/>
            <person name="Soop K."/>
            <person name="Spirin V."/>
            <person name="Szebenyi C."/>
            <person name="Tomsovsky M."/>
            <person name="Tulloss R.E."/>
            <person name="Uehling J."/>
            <person name="Grigoriev I.V."/>
            <person name="Vagvolgyi C."/>
            <person name="Papp T."/>
            <person name="Martin F.M."/>
            <person name="Miettinen O."/>
            <person name="Hibbett D.S."/>
            <person name="Nagy L.G."/>
        </authorList>
    </citation>
    <scope>NUCLEOTIDE SEQUENCE [LARGE SCALE GENOMIC DNA]</scope>
    <source>
        <strain evidence="2 3">HHB13444</strain>
    </source>
</reference>
<dbReference type="AlphaFoldDB" id="A0A5C3PHP5"/>
<feature type="compositionally biased region" description="Low complexity" evidence="1">
    <location>
        <begin position="88"/>
        <end position="97"/>
    </location>
</feature>
<gene>
    <name evidence="2" type="ORF">K466DRAFT_487617</name>
</gene>
<evidence type="ECO:0000313" key="3">
    <source>
        <dbReference type="Proteomes" id="UP000308197"/>
    </source>
</evidence>
<sequence>MAATLGYSSFFSSGLLAPAPGRAQTPGSPTTPRAAVATLVPDDKTPTGVPSASSSGSSSHADQAQALPSISVAPADDSRPRLRRRRSSLAGAASPLSVMKSSGPIRQAAASAQRNLRTRSGSDASILSTTSGTSDSAPTGTSPKTSGILGRLRSGSVGTALRPRRGVRRSVPSIPALPPPTAPLPDVPPVPHLSASPTSPLPTINASPITPRTPGSRRPLMYRAQTFDNYDLTSPQFTVAGASPMYIGEEEDTFAAALRSANPPSPSLLTKGRENDMQVDYPSPVDGAAFEWAKQN</sequence>
<evidence type="ECO:0000256" key="1">
    <source>
        <dbReference type="SAM" id="MobiDB-lite"/>
    </source>
</evidence>
<feature type="compositionally biased region" description="Polar residues" evidence="1">
    <location>
        <begin position="195"/>
        <end position="210"/>
    </location>
</feature>
<evidence type="ECO:0000313" key="2">
    <source>
        <dbReference type="EMBL" id="TFK89086.1"/>
    </source>
</evidence>
<organism evidence="2 3">
    <name type="scientific">Polyporus arcularius HHB13444</name>
    <dbReference type="NCBI Taxonomy" id="1314778"/>
    <lineage>
        <taxon>Eukaryota</taxon>
        <taxon>Fungi</taxon>
        <taxon>Dikarya</taxon>
        <taxon>Basidiomycota</taxon>
        <taxon>Agaricomycotina</taxon>
        <taxon>Agaricomycetes</taxon>
        <taxon>Polyporales</taxon>
        <taxon>Polyporaceae</taxon>
        <taxon>Polyporus</taxon>
    </lineage>
</organism>
<keyword evidence="3" id="KW-1185">Reference proteome</keyword>